<evidence type="ECO:0008006" key="5">
    <source>
        <dbReference type="Google" id="ProtNLM"/>
    </source>
</evidence>
<evidence type="ECO:0000313" key="4">
    <source>
        <dbReference type="Proteomes" id="UP000000485"/>
    </source>
</evidence>
<dbReference type="eggNOG" id="ENOG5032SHV">
    <property type="taxonomic scope" value="Bacteria"/>
</dbReference>
<dbReference type="InterPro" id="IPR009937">
    <property type="entry name" value="Phage_holin_3_6"/>
</dbReference>
<dbReference type="HOGENOM" id="CLU_106273_0_0_11"/>
<proteinExistence type="predicted"/>
<dbReference type="KEGG" id="cga:Celgi_2712"/>
<accession>F8A4G3</accession>
<feature type="compositionally biased region" description="Polar residues" evidence="1">
    <location>
        <begin position="1"/>
        <end position="13"/>
    </location>
</feature>
<gene>
    <name evidence="3" type="ordered locus">Celgi_2712</name>
</gene>
<dbReference type="Pfam" id="PF07332">
    <property type="entry name" value="Phage_holin_3_6"/>
    <property type="match status" value="1"/>
</dbReference>
<keyword evidence="2" id="KW-1133">Transmembrane helix</keyword>
<keyword evidence="4" id="KW-1185">Reference proteome</keyword>
<dbReference type="EMBL" id="CP002665">
    <property type="protein sequence ID" value="AEI13211.1"/>
    <property type="molecule type" value="Genomic_DNA"/>
</dbReference>
<sequence>MRTTKGWTMTQTAPPSPERSLGQLLSDLSEQTSRLVRAEIDLAKAELVGRLKALGAGAGLLAAAGVVALYLVTAILATLVIVLDLFLPLWLAALIVTTLLLLVVVLLGLLGVRKLKQGTPPTPARAIENVQKDVDAVKGGLAR</sequence>
<dbReference type="Proteomes" id="UP000000485">
    <property type="component" value="Chromosome"/>
</dbReference>
<keyword evidence="2" id="KW-0472">Membrane</keyword>
<dbReference type="STRING" id="593907.Celgi_2712"/>
<evidence type="ECO:0000256" key="2">
    <source>
        <dbReference type="SAM" id="Phobius"/>
    </source>
</evidence>
<feature type="region of interest" description="Disordered" evidence="1">
    <location>
        <begin position="1"/>
        <end position="20"/>
    </location>
</feature>
<reference evidence="4" key="1">
    <citation type="submission" date="2011-04" db="EMBL/GenBank/DDBJ databases">
        <title>Complete sequence of Cellvibrio gilvus ATCC 13127.</title>
        <authorList>
            <person name="Lucas S."/>
            <person name="Han J."/>
            <person name="Lapidus A."/>
            <person name="Cheng J.-F."/>
            <person name="Goodwin L."/>
            <person name="Pitluck S."/>
            <person name="Peters L."/>
            <person name="Munk A."/>
            <person name="Detter J.C."/>
            <person name="Han C."/>
            <person name="Tapia R."/>
            <person name="Land M."/>
            <person name="Hauser L."/>
            <person name="Kyrpides N."/>
            <person name="Ivanova N."/>
            <person name="Ovchinnikova G."/>
            <person name="Pagani I."/>
            <person name="Mead D."/>
            <person name="Brumm P."/>
            <person name="Woyke T."/>
        </authorList>
    </citation>
    <scope>NUCLEOTIDE SEQUENCE [LARGE SCALE GENOMIC DNA]</scope>
    <source>
        <strain evidence="4">ATCC 13127 / NRRL B-14078</strain>
    </source>
</reference>
<organism evidence="3 4">
    <name type="scientific">Cellulomonas gilvus (strain ATCC 13127 / NRRL B-14078)</name>
    <name type="common">Cellvibrio gilvus</name>
    <dbReference type="NCBI Taxonomy" id="593907"/>
    <lineage>
        <taxon>Bacteria</taxon>
        <taxon>Bacillati</taxon>
        <taxon>Actinomycetota</taxon>
        <taxon>Actinomycetes</taxon>
        <taxon>Micrococcales</taxon>
        <taxon>Cellulomonadaceae</taxon>
        <taxon>Cellulomonas</taxon>
    </lineage>
</organism>
<evidence type="ECO:0000256" key="1">
    <source>
        <dbReference type="SAM" id="MobiDB-lite"/>
    </source>
</evidence>
<dbReference type="AlphaFoldDB" id="F8A4G3"/>
<feature type="transmembrane region" description="Helical" evidence="2">
    <location>
        <begin position="60"/>
        <end position="83"/>
    </location>
</feature>
<feature type="transmembrane region" description="Helical" evidence="2">
    <location>
        <begin position="89"/>
        <end position="112"/>
    </location>
</feature>
<protein>
    <recommendedName>
        <fullName evidence="5">Integral membrane protein</fullName>
    </recommendedName>
</protein>
<evidence type="ECO:0000313" key="3">
    <source>
        <dbReference type="EMBL" id="AEI13211.1"/>
    </source>
</evidence>
<keyword evidence="2" id="KW-0812">Transmembrane</keyword>
<name>F8A4G3_CELGA</name>